<dbReference type="InterPro" id="IPR020846">
    <property type="entry name" value="MFS_dom"/>
</dbReference>
<feature type="transmembrane region" description="Helical" evidence="7">
    <location>
        <begin position="92"/>
        <end position="114"/>
    </location>
</feature>
<comment type="caution">
    <text evidence="9">The sequence shown here is derived from an EMBL/GenBank/DDBJ whole genome shotgun (WGS) entry which is preliminary data.</text>
</comment>
<dbReference type="GO" id="GO:0005886">
    <property type="term" value="C:plasma membrane"/>
    <property type="evidence" value="ECO:0007669"/>
    <property type="project" value="UniProtKB-SubCell"/>
</dbReference>
<evidence type="ECO:0000256" key="3">
    <source>
        <dbReference type="ARBA" id="ARBA00022475"/>
    </source>
</evidence>
<feature type="transmembrane region" description="Helical" evidence="7">
    <location>
        <begin position="67"/>
        <end position="86"/>
    </location>
</feature>
<dbReference type="InterPro" id="IPR011701">
    <property type="entry name" value="MFS"/>
</dbReference>
<evidence type="ECO:0000256" key="1">
    <source>
        <dbReference type="ARBA" id="ARBA00004651"/>
    </source>
</evidence>
<dbReference type="PROSITE" id="PS50850">
    <property type="entry name" value="MFS"/>
    <property type="match status" value="1"/>
</dbReference>
<keyword evidence="2" id="KW-0813">Transport</keyword>
<dbReference type="GO" id="GO:0022857">
    <property type="term" value="F:transmembrane transporter activity"/>
    <property type="evidence" value="ECO:0007669"/>
    <property type="project" value="InterPro"/>
</dbReference>
<comment type="subcellular location">
    <subcellularLocation>
        <location evidence="1">Cell membrane</location>
        <topology evidence="1">Multi-pass membrane protein</topology>
    </subcellularLocation>
</comment>
<evidence type="ECO:0000256" key="7">
    <source>
        <dbReference type="SAM" id="Phobius"/>
    </source>
</evidence>
<feature type="transmembrane region" description="Helical" evidence="7">
    <location>
        <begin position="154"/>
        <end position="173"/>
    </location>
</feature>
<dbReference type="Gene3D" id="1.20.1250.20">
    <property type="entry name" value="MFS general substrate transporter like domains"/>
    <property type="match status" value="2"/>
</dbReference>
<evidence type="ECO:0000259" key="8">
    <source>
        <dbReference type="PROSITE" id="PS50850"/>
    </source>
</evidence>
<evidence type="ECO:0000256" key="2">
    <source>
        <dbReference type="ARBA" id="ARBA00022448"/>
    </source>
</evidence>
<accession>A0A0L6W2H6</accession>
<evidence type="ECO:0000313" key="9">
    <source>
        <dbReference type="EMBL" id="KNZ69671.1"/>
    </source>
</evidence>
<feature type="domain" description="Major facilitator superfamily (MFS) profile" evidence="8">
    <location>
        <begin position="1"/>
        <end position="378"/>
    </location>
</feature>
<dbReference type="EMBL" id="LGTE01000010">
    <property type="protein sequence ID" value="KNZ69671.1"/>
    <property type="molecule type" value="Genomic_DNA"/>
</dbReference>
<sequence>MAPLLVLGLLEFVRGALVFSILPLYGRFVAGFSMEVIGTAISLHYLFDNIFRIPAGWLTDRFGGKRLLITGIVVSSIGISIISFRWNTYSFILGAVLFGLGISPVWPVVISGIAAKMPARQIGEALSKVFIAWLVGAGIGPVVINFVIEKSYRISFLTLLGLLALALLLTIAIKMPRITNQGMLSQSVFLKELFHELISHRVLYPGMFVQTMSVGILMPVIVIYAKKVFGLSPEQFNYLLIGGGIFTVLFLVPAGKLADRLGVKGPLVGGFLLASVCLILLPLQRLVVRALIVGAILGISYSFILPAWNGLMARAVSAEKRGTMWAIFMTIEGLGTAVGTYIGGKVWDTLGYRAPFYVSAFILISVAVFYAFGNIEKLIKEHSPDKLTNQS</sequence>
<evidence type="ECO:0000256" key="4">
    <source>
        <dbReference type="ARBA" id="ARBA00022692"/>
    </source>
</evidence>
<dbReference type="PANTHER" id="PTHR23517">
    <property type="entry name" value="RESISTANCE PROTEIN MDTM, PUTATIVE-RELATED-RELATED"/>
    <property type="match status" value="1"/>
</dbReference>
<gene>
    <name evidence="9" type="ORF">Tfer_1692</name>
</gene>
<keyword evidence="5 7" id="KW-1133">Transmembrane helix</keyword>
<feature type="transmembrane region" description="Helical" evidence="7">
    <location>
        <begin position="25"/>
        <end position="47"/>
    </location>
</feature>
<evidence type="ECO:0000256" key="5">
    <source>
        <dbReference type="ARBA" id="ARBA00022989"/>
    </source>
</evidence>
<dbReference type="RefSeq" id="WP_052217930.1">
    <property type="nucleotide sequence ID" value="NZ_LGTE01000010.1"/>
</dbReference>
<feature type="transmembrane region" description="Helical" evidence="7">
    <location>
        <begin position="323"/>
        <end position="342"/>
    </location>
</feature>
<protein>
    <submittedName>
        <fullName evidence="9">EmrB/QacA subfamily drug resistance transporter</fullName>
    </submittedName>
</protein>
<feature type="transmembrane region" description="Helical" evidence="7">
    <location>
        <begin position="354"/>
        <end position="373"/>
    </location>
</feature>
<dbReference type="InterPro" id="IPR036259">
    <property type="entry name" value="MFS_trans_sf"/>
</dbReference>
<dbReference type="PANTHER" id="PTHR23517:SF3">
    <property type="entry name" value="INTEGRAL MEMBRANE TRANSPORT PROTEIN"/>
    <property type="match status" value="1"/>
</dbReference>
<dbReference type="Proteomes" id="UP000037175">
    <property type="component" value="Unassembled WGS sequence"/>
</dbReference>
<dbReference type="SUPFAM" id="SSF103473">
    <property type="entry name" value="MFS general substrate transporter"/>
    <property type="match status" value="1"/>
</dbReference>
<feature type="transmembrane region" description="Helical" evidence="7">
    <location>
        <begin position="126"/>
        <end position="148"/>
    </location>
</feature>
<proteinExistence type="predicted"/>
<name>A0A0L6W2H6_9FIRM</name>
<keyword evidence="3" id="KW-1003">Cell membrane</keyword>
<keyword evidence="10" id="KW-1185">Reference proteome</keyword>
<dbReference type="AlphaFoldDB" id="A0A0L6W2H6"/>
<dbReference type="CDD" id="cd17325">
    <property type="entry name" value="MFS_MdtG_SLC18_like"/>
    <property type="match status" value="1"/>
</dbReference>
<evidence type="ECO:0000313" key="10">
    <source>
        <dbReference type="Proteomes" id="UP000037175"/>
    </source>
</evidence>
<feature type="transmembrane region" description="Helical" evidence="7">
    <location>
        <begin position="236"/>
        <end position="255"/>
    </location>
</feature>
<dbReference type="Pfam" id="PF07690">
    <property type="entry name" value="MFS_1"/>
    <property type="match status" value="2"/>
</dbReference>
<organism evidence="9 10">
    <name type="scientific">Thermincola ferriacetica</name>
    <dbReference type="NCBI Taxonomy" id="281456"/>
    <lineage>
        <taxon>Bacteria</taxon>
        <taxon>Bacillati</taxon>
        <taxon>Bacillota</taxon>
        <taxon>Clostridia</taxon>
        <taxon>Eubacteriales</taxon>
        <taxon>Thermincolaceae</taxon>
        <taxon>Thermincola</taxon>
    </lineage>
</organism>
<keyword evidence="6 7" id="KW-0472">Membrane</keyword>
<keyword evidence="4 7" id="KW-0812">Transmembrane</keyword>
<feature type="transmembrane region" description="Helical" evidence="7">
    <location>
        <begin position="267"/>
        <end position="284"/>
    </location>
</feature>
<dbReference type="InterPro" id="IPR050171">
    <property type="entry name" value="MFS_Transporters"/>
</dbReference>
<feature type="transmembrane region" description="Helical" evidence="7">
    <location>
        <begin position="290"/>
        <end position="311"/>
    </location>
</feature>
<evidence type="ECO:0000256" key="6">
    <source>
        <dbReference type="ARBA" id="ARBA00023136"/>
    </source>
</evidence>
<reference evidence="10" key="1">
    <citation type="submission" date="2015-07" db="EMBL/GenBank/DDBJ databases">
        <title>Complete Genome of Thermincola ferriacetica strain Z-0001T.</title>
        <authorList>
            <person name="Lusk B."/>
            <person name="Badalamenti J.P."/>
            <person name="Parameswaran P."/>
            <person name="Bond D.R."/>
            <person name="Torres C.I."/>
        </authorList>
    </citation>
    <scope>NUCLEOTIDE SEQUENCE [LARGE SCALE GENOMIC DNA]</scope>
    <source>
        <strain evidence="10">Z-0001</strain>
    </source>
</reference>
<feature type="transmembrane region" description="Helical" evidence="7">
    <location>
        <begin position="202"/>
        <end position="224"/>
    </location>
</feature>